<evidence type="ECO:0000313" key="2">
    <source>
        <dbReference type="Proteomes" id="UP000190286"/>
    </source>
</evidence>
<accession>A0A1T4WKV6</accession>
<reference evidence="1 2" key="1">
    <citation type="submission" date="2017-02" db="EMBL/GenBank/DDBJ databases">
        <authorList>
            <person name="Peterson S.W."/>
        </authorList>
    </citation>
    <scope>NUCLEOTIDE SEQUENCE [LARGE SCALE GENOMIC DNA]</scope>
    <source>
        <strain evidence="1 2">ATCC 27749</strain>
    </source>
</reference>
<gene>
    <name evidence="1" type="ORF">SAMN02745178_00720</name>
</gene>
<protein>
    <submittedName>
        <fullName evidence="1">Uncharacterized protein</fullName>
    </submittedName>
</protein>
<dbReference type="Proteomes" id="UP000190286">
    <property type="component" value="Unassembled WGS sequence"/>
</dbReference>
<sequence length="269" mass="31105">MNICITEQTTTIRNDNAQCQWTIKTENCFGLIYNSLERHLPNFNEDAIVTNCINYMRNAMTGKDIHPATSYKLLGRVERGHTLLFFHEYFDGKESVVFSLQDVDKIRIASRMKSNYLPVSINETTSMEFDDLTNVTQVMVALLYYYAYYGLKLVKCRHCGCWFATKSLKNQYCKRISPCCGGILKGENKSCEQAVRQIMQNCTRLRGAIRTKASRTVSAQLHNSTFLPEFEKENTELECAARERPTVDNLTLYYNFLKRINKEKKWLGG</sequence>
<proteinExistence type="predicted"/>
<evidence type="ECO:0000313" key="1">
    <source>
        <dbReference type="EMBL" id="SKA77934.1"/>
    </source>
</evidence>
<dbReference type="RefSeq" id="WP_143402667.1">
    <property type="nucleotide sequence ID" value="NZ_FUYF01000003.1"/>
</dbReference>
<keyword evidence="2" id="KW-1185">Reference proteome</keyword>
<dbReference type="GeneID" id="93339351"/>
<organism evidence="1 2">
    <name type="scientific">Gemmiger formicilis</name>
    <dbReference type="NCBI Taxonomy" id="745368"/>
    <lineage>
        <taxon>Bacteria</taxon>
        <taxon>Bacillati</taxon>
        <taxon>Bacillota</taxon>
        <taxon>Clostridia</taxon>
        <taxon>Eubacteriales</taxon>
        <taxon>Gemmiger</taxon>
    </lineage>
</organism>
<dbReference type="OrthoDB" id="1747893at2"/>
<dbReference type="EMBL" id="FUYF01000003">
    <property type="protein sequence ID" value="SKA77934.1"/>
    <property type="molecule type" value="Genomic_DNA"/>
</dbReference>
<name>A0A1T4WKV6_9FIRM</name>
<dbReference type="AlphaFoldDB" id="A0A1T4WKV6"/>